<feature type="domain" description="Methyltransferase FkbM" evidence="1">
    <location>
        <begin position="50"/>
        <end position="212"/>
    </location>
</feature>
<dbReference type="GO" id="GO:0008168">
    <property type="term" value="F:methyltransferase activity"/>
    <property type="evidence" value="ECO:0007669"/>
    <property type="project" value="UniProtKB-KW"/>
</dbReference>
<name>A0ABR7SIW5_9ACTN</name>
<organism evidence="2 3">
    <name type="scientific">Streptomyces polyasparticus</name>
    <dbReference type="NCBI Taxonomy" id="2767826"/>
    <lineage>
        <taxon>Bacteria</taxon>
        <taxon>Bacillati</taxon>
        <taxon>Actinomycetota</taxon>
        <taxon>Actinomycetes</taxon>
        <taxon>Kitasatosporales</taxon>
        <taxon>Streptomycetaceae</taxon>
        <taxon>Streptomyces</taxon>
    </lineage>
</organism>
<protein>
    <submittedName>
        <fullName evidence="2">FkbM family methyltransferase</fullName>
    </submittedName>
</protein>
<dbReference type="Gene3D" id="3.40.50.150">
    <property type="entry name" value="Vaccinia Virus protein VP39"/>
    <property type="match status" value="1"/>
</dbReference>
<dbReference type="Pfam" id="PF05050">
    <property type="entry name" value="Methyltransf_21"/>
    <property type="match status" value="1"/>
</dbReference>
<dbReference type="InterPro" id="IPR053188">
    <property type="entry name" value="FkbM_Methyltransferase"/>
</dbReference>
<comment type="caution">
    <text evidence="2">The sequence shown here is derived from an EMBL/GenBank/DDBJ whole genome shotgun (WGS) entry which is preliminary data.</text>
</comment>
<reference evidence="2 3" key="1">
    <citation type="submission" date="2020-08" db="EMBL/GenBank/DDBJ databases">
        <title>Genemic of Streptomyces polyaspartic.</title>
        <authorList>
            <person name="Liu W."/>
        </authorList>
    </citation>
    <scope>NUCLEOTIDE SEQUENCE [LARGE SCALE GENOMIC DNA]</scope>
    <source>
        <strain evidence="2 3">TRM66268-LWL</strain>
    </source>
</reference>
<dbReference type="SUPFAM" id="SSF53335">
    <property type="entry name" value="S-adenosyl-L-methionine-dependent methyltransferases"/>
    <property type="match status" value="1"/>
</dbReference>
<dbReference type="GO" id="GO:0032259">
    <property type="term" value="P:methylation"/>
    <property type="evidence" value="ECO:0007669"/>
    <property type="project" value="UniProtKB-KW"/>
</dbReference>
<dbReference type="RefSeq" id="WP_187814849.1">
    <property type="nucleotide sequence ID" value="NZ_JACTVJ010000007.1"/>
</dbReference>
<dbReference type="NCBIfam" id="TIGR01444">
    <property type="entry name" value="fkbM_fam"/>
    <property type="match status" value="1"/>
</dbReference>
<keyword evidence="2" id="KW-0808">Transferase</keyword>
<sequence length="262" mass="28583">MTTLLRHSLLHRTRRAVQRIGIDICRYPGSWSGPQLVQLLRRAEIDTVLDAGAHAGGYGSMLRAAGFDGRIVSFEPLPGPRAELLQVSAEDDRWTVLPYALGDTDGTTVMNVAGNAGASSSVLPMLPRHRSAAPHAAYTGRQTVEVRRLDGLWEQATAPGERVFLKLDVQGFEAHVLRGLGEFTDEIAGLQMETSFVPLYEGGLLFDEALAYGRKKLGMTVMAVLPGFIDPHTGQMLQCDLVLFQESDCHQDTAAERAEARV</sequence>
<evidence type="ECO:0000313" key="2">
    <source>
        <dbReference type="EMBL" id="MBC9714416.1"/>
    </source>
</evidence>
<keyword evidence="3" id="KW-1185">Reference proteome</keyword>
<dbReference type="InterPro" id="IPR029063">
    <property type="entry name" value="SAM-dependent_MTases_sf"/>
</dbReference>
<accession>A0ABR7SIW5</accession>
<dbReference type="PANTHER" id="PTHR36973">
    <property type="entry name" value="SLL1456 PROTEIN-RELATED"/>
    <property type="match status" value="1"/>
</dbReference>
<evidence type="ECO:0000313" key="3">
    <source>
        <dbReference type="Proteomes" id="UP000642284"/>
    </source>
</evidence>
<evidence type="ECO:0000259" key="1">
    <source>
        <dbReference type="Pfam" id="PF05050"/>
    </source>
</evidence>
<dbReference type="InterPro" id="IPR006342">
    <property type="entry name" value="FkbM_mtfrase"/>
</dbReference>
<keyword evidence="2" id="KW-0489">Methyltransferase</keyword>
<dbReference type="PANTHER" id="PTHR36973:SF4">
    <property type="entry name" value="NODULATION PROTEIN"/>
    <property type="match status" value="1"/>
</dbReference>
<proteinExistence type="predicted"/>
<dbReference type="Proteomes" id="UP000642284">
    <property type="component" value="Unassembled WGS sequence"/>
</dbReference>
<dbReference type="EMBL" id="JACTVJ010000007">
    <property type="protein sequence ID" value="MBC9714416.1"/>
    <property type="molecule type" value="Genomic_DNA"/>
</dbReference>
<gene>
    <name evidence="2" type="ORF">H9Y04_17800</name>
</gene>